<reference evidence="2" key="1">
    <citation type="submission" date="2015-07" db="EMBL/GenBank/DDBJ databases">
        <title>Discovery of a poly(ethylene terephthalate assimilation.</title>
        <authorList>
            <person name="Yoshida S."/>
            <person name="Hiraga K."/>
            <person name="Takehana T."/>
            <person name="Taniguchi I."/>
            <person name="Yamaji H."/>
            <person name="Maeda Y."/>
            <person name="Toyohara K."/>
            <person name="Miyamoto K."/>
            <person name="Kimura Y."/>
            <person name="Oda K."/>
        </authorList>
    </citation>
    <scope>NUCLEOTIDE SEQUENCE [LARGE SCALE GENOMIC DNA]</scope>
    <source>
        <strain evidence="2">NBRC 110686 / TISTR 2288 / 201-F6</strain>
    </source>
</reference>
<evidence type="ECO:0008006" key="3">
    <source>
        <dbReference type="Google" id="ProtNLM"/>
    </source>
</evidence>
<evidence type="ECO:0000313" key="2">
    <source>
        <dbReference type="Proteomes" id="UP000037660"/>
    </source>
</evidence>
<dbReference type="AlphaFoldDB" id="A0A0K8P548"/>
<comment type="caution">
    <text evidence="1">The sequence shown here is derived from an EMBL/GenBank/DDBJ whole genome shotgun (WGS) entry which is preliminary data.</text>
</comment>
<name>A0A0K8P548_PISS1</name>
<organism evidence="1 2">
    <name type="scientific">Piscinibacter sakaiensis</name>
    <name type="common">Ideonella sakaiensis</name>
    <dbReference type="NCBI Taxonomy" id="1547922"/>
    <lineage>
        <taxon>Bacteria</taxon>
        <taxon>Pseudomonadati</taxon>
        <taxon>Pseudomonadota</taxon>
        <taxon>Betaproteobacteria</taxon>
        <taxon>Burkholderiales</taxon>
        <taxon>Sphaerotilaceae</taxon>
        <taxon>Piscinibacter</taxon>
    </lineage>
</organism>
<dbReference type="Proteomes" id="UP000037660">
    <property type="component" value="Unassembled WGS sequence"/>
</dbReference>
<evidence type="ECO:0000313" key="1">
    <source>
        <dbReference type="EMBL" id="GAP37691.1"/>
    </source>
</evidence>
<sequence>MRPARRLLPLPPAWEAALGRLPRPDADVVDGLKRGLLIGVAAAAVLLPPVGSANLRPPPVAMAATSAAAQPATAQTPLGQPRRADFGALDAPDDVRRIADWAADSGDAGTMDFIVLDKRRAHVYVFAPEGRLRAHTPVLLGAAPGDDSVEGIGQKPLHEVRPEERTTPAGRFVGQSGLNAHGEDVFWVDYQAAVSMHRVRELEPSERRLHRLATPTVEDNRISYGCINMPVEFFETVMLPTFKGRRAMVYVLPEERSFAEVFPMAYDVTARHAAARGRPPM</sequence>
<gene>
    <name evidence="1" type="ORF">ISF6_3636</name>
</gene>
<keyword evidence="2" id="KW-1185">Reference proteome</keyword>
<proteinExistence type="predicted"/>
<dbReference type="InterPro" id="IPR038063">
    <property type="entry name" value="Transpep_catalytic_dom"/>
</dbReference>
<dbReference type="SUPFAM" id="SSF141523">
    <property type="entry name" value="L,D-transpeptidase catalytic domain-like"/>
    <property type="match status" value="1"/>
</dbReference>
<dbReference type="EMBL" id="BBYR01000054">
    <property type="protein sequence ID" value="GAP37691.1"/>
    <property type="molecule type" value="Genomic_DNA"/>
</dbReference>
<dbReference type="RefSeq" id="WP_231638204.1">
    <property type="nucleotide sequence ID" value="NZ_BBYR01000054.1"/>
</dbReference>
<reference evidence="1 2" key="2">
    <citation type="journal article" date="2016" name="Science">
        <title>A bacterium that degrades and assimilates poly(ethylene terephthalate).</title>
        <authorList>
            <person name="Yoshida S."/>
            <person name="Hiraga K."/>
            <person name="Takehana T."/>
            <person name="Taniguchi I."/>
            <person name="Yamaji H."/>
            <person name="Maeda Y."/>
            <person name="Toyohara K."/>
            <person name="Miyamoto K."/>
            <person name="Kimura Y."/>
            <person name="Oda K."/>
        </authorList>
    </citation>
    <scope>NUCLEOTIDE SEQUENCE [LARGE SCALE GENOMIC DNA]</scope>
    <source>
        <strain evidence="2">NBRC 110686 / TISTR 2288 / 201-F6</strain>
    </source>
</reference>
<accession>A0A0K8P548</accession>
<protein>
    <recommendedName>
        <fullName evidence="3">YkuD domain-containing protein</fullName>
    </recommendedName>
</protein>
<dbReference type="STRING" id="1547922.ISF6_3636"/>